<sequence>MSSQNSQENPAIYETRPCGTKSERQNDNNLVHLNRRRVIPFVTQISAGDSDSGEHREYDSYNADALDSLGASFNISNYRSIPSGYAGDDLNESETLEPGAATSQLHELCAKLGPGYTPLFQFDPVRPSGFSALLVINREEFVARGPYKSKKEAKFEVAKMGLSYVTALQEDMQQDGGPCWMKYLNELCGLQQWTMDRPEYIVNVPNTFACIIRVNGHPYGDMSASYKSKRIARNEAARLALEALCTDSTINNSGQSQGNQEKHKQVEDELVKEIGIAGIPIDRHREVPTISVINDLCDSLRIPRPQFRYVEVVDMPAWYDVEAMVNNQLFRLSNIFGKKNARERITEKLYNYLMEIKPDRQKELENLRGLFRS</sequence>
<proteinExistence type="predicted"/>
<accession>A0AAD7QVL2</accession>
<dbReference type="InterPro" id="IPR014720">
    <property type="entry name" value="dsRBD_dom"/>
</dbReference>
<dbReference type="Gene3D" id="3.30.160.20">
    <property type="match status" value="1"/>
</dbReference>
<dbReference type="Proteomes" id="UP001217417">
    <property type="component" value="Unassembled WGS sequence"/>
</dbReference>
<evidence type="ECO:0000259" key="3">
    <source>
        <dbReference type="PROSITE" id="PS50137"/>
    </source>
</evidence>
<feature type="region of interest" description="Disordered" evidence="2">
    <location>
        <begin position="1"/>
        <end position="29"/>
    </location>
</feature>
<dbReference type="GeneID" id="80882325"/>
<dbReference type="PROSITE" id="PS50137">
    <property type="entry name" value="DS_RBD"/>
    <property type="match status" value="2"/>
</dbReference>
<evidence type="ECO:0000313" key="4">
    <source>
        <dbReference type="EMBL" id="KAJ8102319.1"/>
    </source>
</evidence>
<feature type="domain" description="DRBM" evidence="3">
    <location>
        <begin position="100"/>
        <end position="167"/>
    </location>
</feature>
<dbReference type="EMBL" id="JARPMG010000003">
    <property type="protein sequence ID" value="KAJ8102319.1"/>
    <property type="molecule type" value="Genomic_DNA"/>
</dbReference>
<reference evidence="4" key="1">
    <citation type="submission" date="2023-03" db="EMBL/GenBank/DDBJ databases">
        <title>Near-Complete genome sequence of Lipomyces tetrasporous NRRL Y-64009, an oleaginous yeast capable of growing on lignocellulosic hydrolysates.</title>
        <authorList>
            <consortium name="Lawrence Berkeley National Laboratory"/>
            <person name="Jagtap S.S."/>
            <person name="Liu J.-J."/>
            <person name="Walukiewicz H.E."/>
            <person name="Pangilinan J."/>
            <person name="Lipzen A."/>
            <person name="Ahrendt S."/>
            <person name="Koriabine M."/>
            <person name="Cobaugh K."/>
            <person name="Salamov A."/>
            <person name="Yoshinaga Y."/>
            <person name="Ng V."/>
            <person name="Daum C."/>
            <person name="Grigoriev I.V."/>
            <person name="Slininger P.J."/>
            <person name="Dien B.S."/>
            <person name="Jin Y.-S."/>
            <person name="Rao C.V."/>
        </authorList>
    </citation>
    <scope>NUCLEOTIDE SEQUENCE</scope>
    <source>
        <strain evidence="4">NRRL Y-64009</strain>
    </source>
</reference>
<comment type="caution">
    <text evidence="4">The sequence shown here is derived from an EMBL/GenBank/DDBJ whole genome shotgun (WGS) entry which is preliminary data.</text>
</comment>
<protein>
    <recommendedName>
        <fullName evidence="3">DRBM domain-containing protein</fullName>
    </recommendedName>
</protein>
<feature type="domain" description="DRBM" evidence="3">
    <location>
        <begin position="208"/>
        <end position="246"/>
    </location>
</feature>
<keyword evidence="5" id="KW-1185">Reference proteome</keyword>
<dbReference type="GO" id="GO:0003723">
    <property type="term" value="F:RNA binding"/>
    <property type="evidence" value="ECO:0007669"/>
    <property type="project" value="UniProtKB-UniRule"/>
</dbReference>
<organism evidence="4 5">
    <name type="scientific">Lipomyces tetrasporus</name>
    <dbReference type="NCBI Taxonomy" id="54092"/>
    <lineage>
        <taxon>Eukaryota</taxon>
        <taxon>Fungi</taxon>
        <taxon>Dikarya</taxon>
        <taxon>Ascomycota</taxon>
        <taxon>Saccharomycotina</taxon>
        <taxon>Lipomycetes</taxon>
        <taxon>Lipomycetales</taxon>
        <taxon>Lipomycetaceae</taxon>
        <taxon>Lipomyces</taxon>
    </lineage>
</organism>
<evidence type="ECO:0000256" key="2">
    <source>
        <dbReference type="SAM" id="MobiDB-lite"/>
    </source>
</evidence>
<evidence type="ECO:0000256" key="1">
    <source>
        <dbReference type="PROSITE-ProRule" id="PRU00266"/>
    </source>
</evidence>
<dbReference type="RefSeq" id="XP_056045769.1">
    <property type="nucleotide sequence ID" value="XM_056187159.1"/>
</dbReference>
<evidence type="ECO:0000313" key="5">
    <source>
        <dbReference type="Proteomes" id="UP001217417"/>
    </source>
</evidence>
<dbReference type="Pfam" id="PF00035">
    <property type="entry name" value="dsrm"/>
    <property type="match status" value="1"/>
</dbReference>
<dbReference type="AlphaFoldDB" id="A0AAD7QVL2"/>
<name>A0AAD7QVL2_9ASCO</name>
<gene>
    <name evidence="4" type="ORF">POJ06DRAFT_249370</name>
</gene>
<keyword evidence="1" id="KW-0694">RNA-binding</keyword>
<dbReference type="SUPFAM" id="SSF54768">
    <property type="entry name" value="dsRNA-binding domain-like"/>
    <property type="match status" value="2"/>
</dbReference>